<keyword evidence="2" id="KW-1185">Reference proteome</keyword>
<organism evidence="2 3">
    <name type="scientific">Panagrolaimus davidi</name>
    <dbReference type="NCBI Taxonomy" id="227884"/>
    <lineage>
        <taxon>Eukaryota</taxon>
        <taxon>Metazoa</taxon>
        <taxon>Ecdysozoa</taxon>
        <taxon>Nematoda</taxon>
        <taxon>Chromadorea</taxon>
        <taxon>Rhabditida</taxon>
        <taxon>Tylenchina</taxon>
        <taxon>Panagrolaimomorpha</taxon>
        <taxon>Panagrolaimoidea</taxon>
        <taxon>Panagrolaimidae</taxon>
        <taxon>Panagrolaimus</taxon>
    </lineage>
</organism>
<proteinExistence type="predicted"/>
<name>A0A914Q679_9BILA</name>
<sequence length="75" mass="8770">MKYAERQAYNTTTPDYDEAVNQAVAMPLPVIPPMNPQLQNQNQHLINPYLLQNPFNEAYFYLFVLLLLIYCFTSL</sequence>
<dbReference type="WBParaSite" id="PDA_v2.g22649.t1">
    <property type="protein sequence ID" value="PDA_v2.g22649.t1"/>
    <property type="gene ID" value="PDA_v2.g22649"/>
</dbReference>
<dbReference type="AlphaFoldDB" id="A0A914Q679"/>
<evidence type="ECO:0000313" key="3">
    <source>
        <dbReference type="WBParaSite" id="PDA_v2.g22649.t1"/>
    </source>
</evidence>
<protein>
    <submittedName>
        <fullName evidence="3">Uncharacterized protein</fullName>
    </submittedName>
</protein>
<accession>A0A914Q679</accession>
<evidence type="ECO:0000256" key="1">
    <source>
        <dbReference type="SAM" id="Phobius"/>
    </source>
</evidence>
<keyword evidence="1" id="KW-0812">Transmembrane</keyword>
<keyword evidence="1" id="KW-0472">Membrane</keyword>
<reference evidence="3" key="1">
    <citation type="submission" date="2022-11" db="UniProtKB">
        <authorList>
            <consortium name="WormBaseParasite"/>
        </authorList>
    </citation>
    <scope>IDENTIFICATION</scope>
</reference>
<dbReference type="Proteomes" id="UP000887578">
    <property type="component" value="Unplaced"/>
</dbReference>
<evidence type="ECO:0000313" key="2">
    <source>
        <dbReference type="Proteomes" id="UP000887578"/>
    </source>
</evidence>
<feature type="transmembrane region" description="Helical" evidence="1">
    <location>
        <begin position="58"/>
        <end position="73"/>
    </location>
</feature>
<keyword evidence="1" id="KW-1133">Transmembrane helix</keyword>